<keyword evidence="1" id="KW-0472">Membrane</keyword>
<evidence type="ECO:0000313" key="3">
    <source>
        <dbReference type="Proteomes" id="UP000182248"/>
    </source>
</evidence>
<evidence type="ECO:0000313" key="2">
    <source>
        <dbReference type="EMBL" id="SFW61707.1"/>
    </source>
</evidence>
<keyword evidence="1" id="KW-0812">Transmembrane</keyword>
<dbReference type="AlphaFoldDB" id="A0A1K1QQ10"/>
<organism evidence="2 3">
    <name type="scientific">Sinomicrobium oceani</name>
    <dbReference type="NCBI Taxonomy" id="1150368"/>
    <lineage>
        <taxon>Bacteria</taxon>
        <taxon>Pseudomonadati</taxon>
        <taxon>Bacteroidota</taxon>
        <taxon>Flavobacteriia</taxon>
        <taxon>Flavobacteriales</taxon>
        <taxon>Flavobacteriaceae</taxon>
        <taxon>Sinomicrobium</taxon>
    </lineage>
</organism>
<accession>A0A1K1QQ10</accession>
<evidence type="ECO:0000256" key="1">
    <source>
        <dbReference type="SAM" id="Phobius"/>
    </source>
</evidence>
<sequence>MFFDKYKEKSAHKILRKGSPAVMSRAGNGNSKVSSLACVVNLDEFEDVEVFNALAGDLGVKQEHFTMIGYTTRRDADAFRGIPVFTTEELGWKGEIRNDHYRQVSERPYDMLLSYYSTSAVLLGLATLGIRAGFKVGFAGMYERENDLIINMSPERFPEFREELIKYLTILNKI</sequence>
<dbReference type="EMBL" id="FPJE01000014">
    <property type="protein sequence ID" value="SFW61707.1"/>
    <property type="molecule type" value="Genomic_DNA"/>
</dbReference>
<dbReference type="Proteomes" id="UP000182248">
    <property type="component" value="Unassembled WGS sequence"/>
</dbReference>
<dbReference type="OrthoDB" id="1430532at2"/>
<gene>
    <name evidence="2" type="ORF">SAMN02927921_02745</name>
</gene>
<dbReference type="STRING" id="1150368.SAMN02927921_02745"/>
<feature type="transmembrane region" description="Helical" evidence="1">
    <location>
        <begin position="112"/>
        <end position="134"/>
    </location>
</feature>
<dbReference type="Pfam" id="PF21857">
    <property type="entry name" value="DUF6913"/>
    <property type="match status" value="1"/>
</dbReference>
<dbReference type="RefSeq" id="WP_072317949.1">
    <property type="nucleotide sequence ID" value="NZ_FPJE01000014.1"/>
</dbReference>
<name>A0A1K1QQ10_9FLAO</name>
<reference evidence="2 3" key="1">
    <citation type="submission" date="2016-11" db="EMBL/GenBank/DDBJ databases">
        <authorList>
            <person name="Jaros S."/>
            <person name="Januszkiewicz K."/>
            <person name="Wedrychowicz H."/>
        </authorList>
    </citation>
    <scope>NUCLEOTIDE SEQUENCE [LARGE SCALE GENOMIC DNA]</scope>
    <source>
        <strain evidence="2 3">CGMCC 1.12145</strain>
    </source>
</reference>
<proteinExistence type="predicted"/>
<keyword evidence="1" id="KW-1133">Transmembrane helix</keyword>
<keyword evidence="3" id="KW-1185">Reference proteome</keyword>
<dbReference type="InterPro" id="IPR054207">
    <property type="entry name" value="DUF6913"/>
</dbReference>
<protein>
    <submittedName>
        <fullName evidence="2">Uncharacterized protein</fullName>
    </submittedName>
</protein>